<dbReference type="Gene3D" id="1.10.10.2840">
    <property type="entry name" value="PucR C-terminal helix-turn-helix domain"/>
    <property type="match status" value="1"/>
</dbReference>
<dbReference type="InterPro" id="IPR042070">
    <property type="entry name" value="PucR_C-HTH_sf"/>
</dbReference>
<accession>A0ABZ0LXK9</accession>
<dbReference type="Pfam" id="PF07905">
    <property type="entry name" value="PucR"/>
    <property type="match status" value="1"/>
</dbReference>
<dbReference type="InterPro" id="IPR012914">
    <property type="entry name" value="PucR_dom"/>
</dbReference>
<dbReference type="Pfam" id="PF13556">
    <property type="entry name" value="HTH_30"/>
    <property type="match status" value="1"/>
</dbReference>
<evidence type="ECO:0000259" key="1">
    <source>
        <dbReference type="Pfam" id="PF07905"/>
    </source>
</evidence>
<evidence type="ECO:0000313" key="4">
    <source>
        <dbReference type="Proteomes" id="UP001301731"/>
    </source>
</evidence>
<reference evidence="3 4" key="1">
    <citation type="submission" date="2023-10" db="EMBL/GenBank/DDBJ databases">
        <title>The genome sequence of Streptomyces sp. HUAS YS2.</title>
        <authorList>
            <person name="Mo P."/>
        </authorList>
    </citation>
    <scope>NUCLEOTIDE SEQUENCE [LARGE SCALE GENOMIC DNA]</scope>
    <source>
        <strain evidence="3 4">HUAS YS2</strain>
    </source>
</reference>
<protein>
    <submittedName>
        <fullName evidence="3">PucR family transcriptional regulator ligand-binding domain-containing protein</fullName>
    </submittedName>
</protein>
<dbReference type="InterPro" id="IPR051448">
    <property type="entry name" value="CdaR-like_regulators"/>
</dbReference>
<keyword evidence="4" id="KW-1185">Reference proteome</keyword>
<dbReference type="PANTHER" id="PTHR33744:SF1">
    <property type="entry name" value="DNA-BINDING TRANSCRIPTIONAL ACTIVATOR ADER"/>
    <property type="match status" value="1"/>
</dbReference>
<dbReference type="PANTHER" id="PTHR33744">
    <property type="entry name" value="CARBOHYDRATE DIACID REGULATOR"/>
    <property type="match status" value="1"/>
</dbReference>
<evidence type="ECO:0000259" key="2">
    <source>
        <dbReference type="Pfam" id="PF13556"/>
    </source>
</evidence>
<dbReference type="RefSeq" id="WP_318106702.1">
    <property type="nucleotide sequence ID" value="NZ_CP137573.1"/>
</dbReference>
<feature type="domain" description="PucR C-terminal helix-turn-helix" evidence="2">
    <location>
        <begin position="431"/>
        <end position="489"/>
    </location>
</feature>
<proteinExistence type="predicted"/>
<feature type="domain" description="Purine catabolism PurC-like" evidence="1">
    <location>
        <begin position="7"/>
        <end position="125"/>
    </location>
</feature>
<organism evidence="3 4">
    <name type="scientific">Streptomyces solicathayae</name>
    <dbReference type="NCBI Taxonomy" id="3081768"/>
    <lineage>
        <taxon>Bacteria</taxon>
        <taxon>Bacillati</taxon>
        <taxon>Actinomycetota</taxon>
        <taxon>Actinomycetes</taxon>
        <taxon>Kitasatosporales</taxon>
        <taxon>Streptomycetaceae</taxon>
        <taxon>Streptomyces</taxon>
    </lineage>
</organism>
<dbReference type="EMBL" id="CP137573">
    <property type="protein sequence ID" value="WOX24251.1"/>
    <property type="molecule type" value="Genomic_DNA"/>
</dbReference>
<name>A0ABZ0LXK9_9ACTN</name>
<evidence type="ECO:0000313" key="3">
    <source>
        <dbReference type="EMBL" id="WOX24251.1"/>
    </source>
</evidence>
<sequence>MTLTLADLVARPDLRLAVAAGAGGLDRPVLAAHASELVRPGHWLQGGELLMTIGLLLPMEAEACRAYVDDLRASGASALALGLGAALPHQSAPPLLVAAAEAAGLPLLTVPDEVPFIAVTKAVFAAQAAEQRAALENAVDTQRRLTAAAASGRGLAPTLEAWTRATGVSAVVTDPVGRVLATGGGGLPPGADELIRRVATRGMQASAVSSAGGEQVEVQPLGARRLRGVLVLAGELGAETRLLVSGLVALLSLELERRHLADEPERRRRAALLGRLLAEGRSAEQAGDALAAAGLAAPTVRAVTVAARSPEDAAEVAADLALALPGGLTRTDGAVVEAVAGEDTDVLELLARFAPGCPAGIGAPVAPEAALTSLRQATGLLEVSRRSGRPAEARRSHSSRLLLGLGDRDALAGYADTVLGPLDVADPSGDLVETLATWLDTGCSWDETGRRLGLHRHTVRNRLDKAMRLTDRRLDDGDDRFDLWLATRARRAAL</sequence>
<dbReference type="Proteomes" id="UP001301731">
    <property type="component" value="Chromosome"/>
</dbReference>
<dbReference type="InterPro" id="IPR025736">
    <property type="entry name" value="PucR_C-HTH_dom"/>
</dbReference>
<gene>
    <name evidence="3" type="ORF">R2D22_23880</name>
</gene>